<dbReference type="Gene3D" id="1.20.1320.30">
    <property type="match status" value="1"/>
</dbReference>
<comment type="caution">
    <text evidence="4">The sequence shown here is derived from an EMBL/GenBank/DDBJ whole genome shotgun (WGS) entry which is preliminary data.</text>
</comment>
<evidence type="ECO:0000313" key="4">
    <source>
        <dbReference type="EMBL" id="KAK7473371.1"/>
    </source>
</evidence>
<evidence type="ECO:0000256" key="1">
    <source>
        <dbReference type="SAM" id="MobiDB-lite"/>
    </source>
</evidence>
<dbReference type="Pfam" id="PF18119">
    <property type="entry name" value="RIG-I_C"/>
    <property type="match status" value="1"/>
</dbReference>
<feature type="domain" description="Helicase ATP-binding" evidence="2">
    <location>
        <begin position="441"/>
        <end position="616"/>
    </location>
</feature>
<evidence type="ECO:0000313" key="5">
    <source>
        <dbReference type="Proteomes" id="UP001519460"/>
    </source>
</evidence>
<dbReference type="InterPro" id="IPR001650">
    <property type="entry name" value="Helicase_C-like"/>
</dbReference>
<feature type="region of interest" description="Disordered" evidence="1">
    <location>
        <begin position="390"/>
        <end position="410"/>
    </location>
</feature>
<feature type="compositionally biased region" description="Basic and acidic residues" evidence="1">
    <location>
        <begin position="321"/>
        <end position="331"/>
    </location>
</feature>
<dbReference type="SMART" id="SM00487">
    <property type="entry name" value="DEXDc"/>
    <property type="match status" value="1"/>
</dbReference>
<feature type="region of interest" description="Disordered" evidence="1">
    <location>
        <begin position="286"/>
        <end position="331"/>
    </location>
</feature>
<dbReference type="EMBL" id="JACVVK020000473">
    <property type="protein sequence ID" value="KAK7473371.1"/>
    <property type="molecule type" value="Genomic_DNA"/>
</dbReference>
<dbReference type="Pfam" id="PF00271">
    <property type="entry name" value="Helicase_C"/>
    <property type="match status" value="1"/>
</dbReference>
<dbReference type="Pfam" id="PF04851">
    <property type="entry name" value="ResIII"/>
    <property type="match status" value="1"/>
</dbReference>
<dbReference type="Proteomes" id="UP001519460">
    <property type="component" value="Unassembled WGS sequence"/>
</dbReference>
<dbReference type="SUPFAM" id="SSF52540">
    <property type="entry name" value="P-loop containing nucleoside triphosphate hydrolases"/>
    <property type="match status" value="1"/>
</dbReference>
<dbReference type="InterPro" id="IPR006935">
    <property type="entry name" value="Helicase/UvrB_N"/>
</dbReference>
<dbReference type="PROSITE" id="PS51192">
    <property type="entry name" value="HELICASE_ATP_BIND_1"/>
    <property type="match status" value="1"/>
</dbReference>
<evidence type="ECO:0000259" key="3">
    <source>
        <dbReference type="PROSITE" id="PS51194"/>
    </source>
</evidence>
<dbReference type="PROSITE" id="PS51194">
    <property type="entry name" value="HELICASE_CTER"/>
    <property type="match status" value="1"/>
</dbReference>
<dbReference type="InterPro" id="IPR051363">
    <property type="entry name" value="RLR_Helicase"/>
</dbReference>
<dbReference type="SMART" id="SM00490">
    <property type="entry name" value="HELICc"/>
    <property type="match status" value="1"/>
</dbReference>
<reference evidence="4 5" key="1">
    <citation type="journal article" date="2023" name="Sci. Data">
        <title>Genome assembly of the Korean intertidal mud-creeper Batillaria attramentaria.</title>
        <authorList>
            <person name="Patra A.K."/>
            <person name="Ho P.T."/>
            <person name="Jun S."/>
            <person name="Lee S.J."/>
            <person name="Kim Y."/>
            <person name="Won Y.J."/>
        </authorList>
    </citation>
    <scope>NUCLEOTIDE SEQUENCE [LARGE SCALE GENOMIC DNA]</scope>
    <source>
        <strain evidence="4">Wonlab-2016</strain>
    </source>
</reference>
<sequence length="909" mass="102827">MDPGANSAGGCTDGARAQGFSRVQPGAETRRSNPDPSEHLVLRSALQSMRSLLGQLGLQPCRVLCFMRQKPDFRQFPDTARLHLLFDLERQDVSGCYEAAAAAFVDEYLLDENAPPGILPHFMSSLLEANADELHSNQGAWHVHDVLILACVYMPVQRALCSVYKERRSCSHLQLVAPMLNMLGYITRPDLTAVQELLECGESEAAVVRMLAALYAKQADVLQEQERALDDPVLEVFAESAGTTHKPPAWLDTLLYLVDQNGGRGIRHLIQPSSILSSETWSAACDDTRSEGGDSVSSDKTAIPYDHPDEETNSVDLTLPRSRDEEENRRRRTDDFVYSGLLNIKAYEKECASGGPVDLFLDERLDTVLDSNFLQQERYLTFAEDQPLKDKDETSSVSTEDNCGVGEDEMNTTRKSQGVTVHLEHDQNDHVILRPYQEKLLHPAREGKNVMIMLPTGTGKTYVVLKYVQEFLSKNKRARVVFLAPKIKLAEQQYHRFEHYFPASTYFRCGRSRSSDEPFSQLLDTHRVFVLTPQCLVEAIQANEVLITDFSLIVLDECHHAIRKHPYKVLMDHYMNAKFGTESKESHLPQVIGLTASPGVGPAGNVEEAVDHLRELCSNMNIEQMCTVENKSELMEMHMCKRRAKDGFRHVVESLMTSIEERMVMCPYVENYVDKEGLRTCLTAPASCRGLLSYTHWANALHSKLVDFVQDTETYKMLFSSTEMLLMYQRALILNEDCESQYALNYLQDQIREMEEAESVGDTDRQMTAEFKDQFQNLNAACNDPEDYNPKLAKLENILCRLMDKYQDKVACMVFVRTLELSRAIQQWMEGHHELKQLNPGRITGNRKPVSDGGMSRNALAEVMHDFNTGKHKIVVCTSAAEEGLDFQSCNIVIRYDYVTSMVSMVQTR</sequence>
<evidence type="ECO:0000259" key="2">
    <source>
        <dbReference type="PROSITE" id="PS51192"/>
    </source>
</evidence>
<accession>A0ABD0JFJ6</accession>
<feature type="non-terminal residue" evidence="4">
    <location>
        <position position="909"/>
    </location>
</feature>
<dbReference type="InterPro" id="IPR027417">
    <property type="entry name" value="P-loop_NTPase"/>
</dbReference>
<organism evidence="4 5">
    <name type="scientific">Batillaria attramentaria</name>
    <dbReference type="NCBI Taxonomy" id="370345"/>
    <lineage>
        <taxon>Eukaryota</taxon>
        <taxon>Metazoa</taxon>
        <taxon>Spiralia</taxon>
        <taxon>Lophotrochozoa</taxon>
        <taxon>Mollusca</taxon>
        <taxon>Gastropoda</taxon>
        <taxon>Caenogastropoda</taxon>
        <taxon>Sorbeoconcha</taxon>
        <taxon>Cerithioidea</taxon>
        <taxon>Batillariidae</taxon>
        <taxon>Batillaria</taxon>
    </lineage>
</organism>
<name>A0ABD0JFJ6_9CAEN</name>
<dbReference type="AlphaFoldDB" id="A0ABD0JFJ6"/>
<dbReference type="InterPro" id="IPR041204">
    <property type="entry name" value="RIG-I-like_C"/>
</dbReference>
<dbReference type="PANTHER" id="PTHR14074">
    <property type="entry name" value="HELICASE WITH DEATH DOMAIN-RELATED"/>
    <property type="match status" value="1"/>
</dbReference>
<dbReference type="Gene3D" id="3.40.50.300">
    <property type="entry name" value="P-loop containing nucleotide triphosphate hydrolases"/>
    <property type="match status" value="2"/>
</dbReference>
<feature type="domain" description="Helicase C-terminal" evidence="3">
    <location>
        <begin position="802"/>
        <end position="909"/>
    </location>
</feature>
<keyword evidence="5" id="KW-1185">Reference proteome</keyword>
<protein>
    <submittedName>
        <fullName evidence="4">Uncharacterized protein</fullName>
    </submittedName>
</protein>
<proteinExistence type="predicted"/>
<gene>
    <name evidence="4" type="ORF">BaRGS_00035419</name>
</gene>
<dbReference type="PANTHER" id="PTHR14074:SF16">
    <property type="entry name" value="ANTIVIRAL INNATE IMMUNE RESPONSE RECEPTOR RIG-I"/>
    <property type="match status" value="1"/>
</dbReference>
<dbReference type="InterPro" id="IPR014001">
    <property type="entry name" value="Helicase_ATP-bd"/>
</dbReference>